<accession>A0A2I0L1R5</accession>
<keyword evidence="2" id="KW-1185">Reference proteome</keyword>
<evidence type="ECO:0000313" key="2">
    <source>
        <dbReference type="Proteomes" id="UP000233551"/>
    </source>
</evidence>
<sequence>CLKIRTLEPRVLLLILAGQQGGAHGGILRPCGRGAGSVGPLTATEEGLGILDLRGRKDGERGLRAEVEVEVERSHL</sequence>
<dbReference type="EMBL" id="PGOL01000196">
    <property type="protein sequence ID" value="PKI74641.1"/>
    <property type="molecule type" value="Genomic_DNA"/>
</dbReference>
<protein>
    <submittedName>
        <fullName evidence="1">Uncharacterized protein</fullName>
    </submittedName>
</protein>
<dbReference type="Proteomes" id="UP000233551">
    <property type="component" value="Unassembled WGS sequence"/>
</dbReference>
<proteinExistence type="predicted"/>
<gene>
    <name evidence="1" type="ORF">CRG98_004968</name>
</gene>
<reference evidence="1 2" key="1">
    <citation type="submission" date="2017-11" db="EMBL/GenBank/DDBJ databases">
        <title>De-novo sequencing of pomegranate (Punica granatum L.) genome.</title>
        <authorList>
            <person name="Akparov Z."/>
            <person name="Amiraslanov A."/>
            <person name="Hajiyeva S."/>
            <person name="Abbasov M."/>
            <person name="Kaur K."/>
            <person name="Hamwieh A."/>
            <person name="Solovyev V."/>
            <person name="Salamov A."/>
            <person name="Braich B."/>
            <person name="Kosarev P."/>
            <person name="Mahmoud A."/>
            <person name="Hajiyev E."/>
            <person name="Babayeva S."/>
            <person name="Izzatullayeva V."/>
            <person name="Mammadov A."/>
            <person name="Mammadov A."/>
            <person name="Sharifova S."/>
            <person name="Ojaghi J."/>
            <person name="Eynullazada K."/>
            <person name="Bayramov B."/>
            <person name="Abdulazimova A."/>
            <person name="Shahmuradov I."/>
        </authorList>
    </citation>
    <scope>NUCLEOTIDE SEQUENCE [LARGE SCALE GENOMIC DNA]</scope>
    <source>
        <strain evidence="2">cv. AG2017</strain>
        <tissue evidence="1">Leaf</tissue>
    </source>
</reference>
<feature type="non-terminal residue" evidence="1">
    <location>
        <position position="1"/>
    </location>
</feature>
<organism evidence="1 2">
    <name type="scientific">Punica granatum</name>
    <name type="common">Pomegranate</name>
    <dbReference type="NCBI Taxonomy" id="22663"/>
    <lineage>
        <taxon>Eukaryota</taxon>
        <taxon>Viridiplantae</taxon>
        <taxon>Streptophyta</taxon>
        <taxon>Embryophyta</taxon>
        <taxon>Tracheophyta</taxon>
        <taxon>Spermatophyta</taxon>
        <taxon>Magnoliopsida</taxon>
        <taxon>eudicotyledons</taxon>
        <taxon>Gunneridae</taxon>
        <taxon>Pentapetalae</taxon>
        <taxon>rosids</taxon>
        <taxon>malvids</taxon>
        <taxon>Myrtales</taxon>
        <taxon>Lythraceae</taxon>
        <taxon>Punica</taxon>
    </lineage>
</organism>
<evidence type="ECO:0000313" key="1">
    <source>
        <dbReference type="EMBL" id="PKI74641.1"/>
    </source>
</evidence>
<dbReference type="AlphaFoldDB" id="A0A2I0L1R5"/>
<comment type="caution">
    <text evidence="1">The sequence shown here is derived from an EMBL/GenBank/DDBJ whole genome shotgun (WGS) entry which is preliminary data.</text>
</comment>
<name>A0A2I0L1R5_PUNGR</name>